<keyword evidence="12" id="KW-0735">Signal-anchor</keyword>
<keyword evidence="9" id="KW-0812">Transmembrane</keyword>
<evidence type="ECO:0000313" key="20">
    <source>
        <dbReference type="EMBL" id="CDF37404.1"/>
    </source>
</evidence>
<dbReference type="PANTHER" id="PTHR46025:SF3">
    <property type="entry name" value="XYLOSYLTRANSFERASE OXT"/>
    <property type="match status" value="1"/>
</dbReference>
<keyword evidence="10" id="KW-0479">Metal-binding</keyword>
<dbReference type="GO" id="GO:0030158">
    <property type="term" value="F:protein xylosyltransferase activity"/>
    <property type="evidence" value="ECO:0007669"/>
    <property type="project" value="UniProtKB-EC"/>
</dbReference>
<evidence type="ECO:0000256" key="7">
    <source>
        <dbReference type="ARBA" id="ARBA00022676"/>
    </source>
</evidence>
<evidence type="ECO:0000313" key="21">
    <source>
        <dbReference type="Proteomes" id="UP000012073"/>
    </source>
</evidence>
<proteinExistence type="inferred from homology"/>
<dbReference type="GO" id="GO:0000139">
    <property type="term" value="C:Golgi membrane"/>
    <property type="evidence" value="ECO:0007669"/>
    <property type="project" value="UniProtKB-SubCell"/>
</dbReference>
<evidence type="ECO:0000256" key="14">
    <source>
        <dbReference type="ARBA" id="ARBA00023034"/>
    </source>
</evidence>
<dbReference type="GO" id="GO:0005789">
    <property type="term" value="C:endoplasmic reticulum membrane"/>
    <property type="evidence" value="ECO:0007669"/>
    <property type="project" value="UniProtKB-SubCell"/>
</dbReference>
<protein>
    <recommendedName>
        <fullName evidence="6">protein xylosyltransferase</fullName>
        <ecNumber evidence="6">2.4.2.26</ecNumber>
    </recommendedName>
    <alternativeName>
        <fullName evidence="18">Peptide O-xylosyltransferase</fullName>
    </alternativeName>
</protein>
<dbReference type="InterPro" id="IPR003406">
    <property type="entry name" value="Glyco_trans_14"/>
</dbReference>
<keyword evidence="8 20" id="KW-0808">Transferase</keyword>
<keyword evidence="7" id="KW-0328">Glycosyltransferase</keyword>
<dbReference type="UniPathway" id="UPA00756"/>
<keyword evidence="17" id="KW-0325">Glycoprotein</keyword>
<dbReference type="RefSeq" id="XP_005717223.1">
    <property type="nucleotide sequence ID" value="XM_005717166.1"/>
</dbReference>
<evidence type="ECO:0000256" key="18">
    <source>
        <dbReference type="ARBA" id="ARBA00042865"/>
    </source>
</evidence>
<evidence type="ECO:0000256" key="10">
    <source>
        <dbReference type="ARBA" id="ARBA00022723"/>
    </source>
</evidence>
<evidence type="ECO:0000256" key="9">
    <source>
        <dbReference type="ARBA" id="ARBA00022692"/>
    </source>
</evidence>
<dbReference type="PANTHER" id="PTHR46025">
    <property type="entry name" value="XYLOSYLTRANSFERASE OXT"/>
    <property type="match status" value="1"/>
</dbReference>
<organism evidence="20 21">
    <name type="scientific">Chondrus crispus</name>
    <name type="common">Carrageen Irish moss</name>
    <name type="synonym">Polymorpha crispa</name>
    <dbReference type="NCBI Taxonomy" id="2769"/>
    <lineage>
        <taxon>Eukaryota</taxon>
        <taxon>Rhodophyta</taxon>
        <taxon>Florideophyceae</taxon>
        <taxon>Rhodymeniophycidae</taxon>
        <taxon>Gigartinales</taxon>
        <taxon>Gigartinaceae</taxon>
        <taxon>Chondrus</taxon>
    </lineage>
</organism>
<evidence type="ECO:0000256" key="6">
    <source>
        <dbReference type="ARBA" id="ARBA00011972"/>
    </source>
</evidence>
<comment type="pathway">
    <text evidence="4">Glycan metabolism; heparan sulfate biosynthesis.</text>
</comment>
<comment type="catalytic activity">
    <reaction evidence="19">
        <text>UDP-alpha-D-xylose + L-seryl-[protein] = 3-O-(beta-D-xylosyl)-L-seryl-[protein] + UDP + H(+)</text>
        <dbReference type="Rhea" id="RHEA:50192"/>
        <dbReference type="Rhea" id="RHEA-COMP:9863"/>
        <dbReference type="Rhea" id="RHEA-COMP:12567"/>
        <dbReference type="ChEBI" id="CHEBI:15378"/>
        <dbReference type="ChEBI" id="CHEBI:29999"/>
        <dbReference type="ChEBI" id="CHEBI:57632"/>
        <dbReference type="ChEBI" id="CHEBI:58223"/>
        <dbReference type="ChEBI" id="CHEBI:132085"/>
        <dbReference type="EC" id="2.4.2.26"/>
    </reaction>
</comment>
<dbReference type="UniPathway" id="UPA00755"/>
<dbReference type="GeneID" id="17324938"/>
<reference evidence="21" key="1">
    <citation type="journal article" date="2013" name="Proc. Natl. Acad. Sci. U.S.A.">
        <title>Genome structure and metabolic features in the red seaweed Chondrus crispus shed light on evolution of the Archaeplastida.</title>
        <authorList>
            <person name="Collen J."/>
            <person name="Porcel B."/>
            <person name="Carre W."/>
            <person name="Ball S.G."/>
            <person name="Chaparro C."/>
            <person name="Tonon T."/>
            <person name="Barbeyron T."/>
            <person name="Michel G."/>
            <person name="Noel B."/>
            <person name="Valentin K."/>
            <person name="Elias M."/>
            <person name="Artiguenave F."/>
            <person name="Arun A."/>
            <person name="Aury J.M."/>
            <person name="Barbosa-Neto J.F."/>
            <person name="Bothwell J.H."/>
            <person name="Bouget F.Y."/>
            <person name="Brillet L."/>
            <person name="Cabello-Hurtado F."/>
            <person name="Capella-Gutierrez S."/>
            <person name="Charrier B."/>
            <person name="Cladiere L."/>
            <person name="Cock J.M."/>
            <person name="Coelho S.M."/>
            <person name="Colleoni C."/>
            <person name="Czjzek M."/>
            <person name="Da Silva C."/>
            <person name="Delage L."/>
            <person name="Denoeud F."/>
            <person name="Deschamps P."/>
            <person name="Dittami S.M."/>
            <person name="Gabaldon T."/>
            <person name="Gachon C.M."/>
            <person name="Groisillier A."/>
            <person name="Herve C."/>
            <person name="Jabbari K."/>
            <person name="Katinka M."/>
            <person name="Kloareg B."/>
            <person name="Kowalczyk N."/>
            <person name="Labadie K."/>
            <person name="Leblanc C."/>
            <person name="Lopez P.J."/>
            <person name="McLachlan D.H."/>
            <person name="Meslet-Cladiere L."/>
            <person name="Moustafa A."/>
            <person name="Nehr Z."/>
            <person name="Nyvall Collen P."/>
            <person name="Panaud O."/>
            <person name="Partensky F."/>
            <person name="Poulain J."/>
            <person name="Rensing S.A."/>
            <person name="Rousvoal S."/>
            <person name="Samson G."/>
            <person name="Symeonidi A."/>
            <person name="Weissenbach J."/>
            <person name="Zambounis A."/>
            <person name="Wincker P."/>
            <person name="Boyen C."/>
        </authorList>
    </citation>
    <scope>NUCLEOTIDE SEQUENCE [LARGE SCALE GENOMIC DNA]</scope>
    <source>
        <strain evidence="21">cv. Stackhouse</strain>
    </source>
</reference>
<sequence length="396" mass="44947">MYEDVGEGQGEEANIAFFIQISPTNVILVPRLLSRIWHPDNIYCLHIDEKLENDALVDFKEALASNSKLSNVFLLPSTSITYAGVSMLVNTLDGMHSLLQSKSLWDYFINLSGSDYPLISITAMRRLLGMPSVKNHSTNFVHYSTNVASWEEIARHRLGILHFDFSLGFRSNHTIQLAESRMRHPVLSSGNLKVIVAKGESWIMVHRLFCEYAAHGNVARRLLALFANMQSPSEHFFQTLGWNHLQLNKTLATHSFRDVVWKHGGIRSIQHPYIVDKREPNGFWPFWDDIALSPNFFSRKFSIPDSPMLDQIDLLKSGATEKAANLTAVYQSFAIVKNRFACVTEHARSRKHPHIMPCFFSGWMQRGCRGGQTELCASDVPPPASKTKIFSTPWKK</sequence>
<dbReference type="KEGG" id="ccp:CHC_T00008592001"/>
<evidence type="ECO:0000256" key="12">
    <source>
        <dbReference type="ARBA" id="ARBA00022968"/>
    </source>
</evidence>
<evidence type="ECO:0000256" key="2">
    <source>
        <dbReference type="ARBA" id="ARBA00004648"/>
    </source>
</evidence>
<evidence type="ECO:0000256" key="19">
    <source>
        <dbReference type="ARBA" id="ARBA00047847"/>
    </source>
</evidence>
<evidence type="ECO:0000256" key="15">
    <source>
        <dbReference type="ARBA" id="ARBA00023136"/>
    </source>
</evidence>
<dbReference type="GO" id="GO:0015012">
    <property type="term" value="P:heparan sulfate proteoglycan biosynthetic process"/>
    <property type="evidence" value="ECO:0007669"/>
    <property type="project" value="UniProtKB-UniPathway"/>
</dbReference>
<dbReference type="OrthoDB" id="4351at2759"/>
<accession>R7QH59</accession>
<comment type="pathway">
    <text evidence="3">Glycan metabolism; chondroitin sulfate biosynthesis.</text>
</comment>
<dbReference type="Pfam" id="PF02485">
    <property type="entry name" value="Branch"/>
    <property type="match status" value="1"/>
</dbReference>
<dbReference type="GO" id="GO:0046872">
    <property type="term" value="F:metal ion binding"/>
    <property type="evidence" value="ECO:0007669"/>
    <property type="project" value="UniProtKB-KW"/>
</dbReference>
<dbReference type="EMBL" id="HG001835">
    <property type="protein sequence ID" value="CDF37404.1"/>
    <property type="molecule type" value="Genomic_DNA"/>
</dbReference>
<keyword evidence="15" id="KW-0472">Membrane</keyword>
<evidence type="ECO:0000256" key="8">
    <source>
        <dbReference type="ARBA" id="ARBA00022679"/>
    </source>
</evidence>
<keyword evidence="11" id="KW-0256">Endoplasmic reticulum</keyword>
<keyword evidence="14" id="KW-0333">Golgi apparatus</keyword>
<evidence type="ECO:0000256" key="11">
    <source>
        <dbReference type="ARBA" id="ARBA00022824"/>
    </source>
</evidence>
<name>R7QH59_CHOCR</name>
<dbReference type="Gramene" id="CDF37404">
    <property type="protein sequence ID" value="CDF37404"/>
    <property type="gene ID" value="CHC_T00008592001"/>
</dbReference>
<keyword evidence="16" id="KW-1015">Disulfide bond</keyword>
<evidence type="ECO:0000256" key="17">
    <source>
        <dbReference type="ARBA" id="ARBA00023180"/>
    </source>
</evidence>
<evidence type="ECO:0000256" key="5">
    <source>
        <dbReference type="ARBA" id="ARBA00010195"/>
    </source>
</evidence>
<gene>
    <name evidence="20" type="ORF">CHC_T00008592001</name>
</gene>
<dbReference type="GO" id="GO:0050650">
    <property type="term" value="P:chondroitin sulfate proteoglycan biosynthetic process"/>
    <property type="evidence" value="ECO:0007669"/>
    <property type="project" value="TreeGrafter"/>
</dbReference>
<dbReference type="InterPro" id="IPR043538">
    <property type="entry name" value="XYLT"/>
</dbReference>
<dbReference type="AlphaFoldDB" id="R7QH59"/>
<comment type="similarity">
    <text evidence="5">Belongs to the glycosyltransferase 14 family. XylT subfamily.</text>
</comment>
<comment type="subcellular location">
    <subcellularLocation>
        <location evidence="2">Endoplasmic reticulum membrane</location>
        <topology evidence="2">Single-pass type II membrane protein</topology>
    </subcellularLocation>
    <subcellularLocation>
        <location evidence="1">Golgi apparatus membrane</location>
        <topology evidence="1">Single-pass type II membrane protein</topology>
    </subcellularLocation>
</comment>
<evidence type="ECO:0000256" key="13">
    <source>
        <dbReference type="ARBA" id="ARBA00022989"/>
    </source>
</evidence>
<keyword evidence="13" id="KW-1133">Transmembrane helix</keyword>
<dbReference type="Proteomes" id="UP000012073">
    <property type="component" value="Unassembled WGS sequence"/>
</dbReference>
<evidence type="ECO:0000256" key="3">
    <source>
        <dbReference type="ARBA" id="ARBA00004840"/>
    </source>
</evidence>
<keyword evidence="21" id="KW-1185">Reference proteome</keyword>
<evidence type="ECO:0000256" key="1">
    <source>
        <dbReference type="ARBA" id="ARBA00004323"/>
    </source>
</evidence>
<evidence type="ECO:0000256" key="16">
    <source>
        <dbReference type="ARBA" id="ARBA00023157"/>
    </source>
</evidence>
<dbReference type="EC" id="2.4.2.26" evidence="6"/>
<evidence type="ECO:0000256" key="4">
    <source>
        <dbReference type="ARBA" id="ARBA00005093"/>
    </source>
</evidence>